<dbReference type="RefSeq" id="WP_004568897.1">
    <property type="nucleotide sequence ID" value="NZ_CH724148.1"/>
</dbReference>
<proteinExistence type="predicted"/>
<keyword evidence="2" id="KW-0378">Hydrolase</keyword>
<dbReference type="STRING" id="313594.PI23P_01385"/>
<evidence type="ECO:0000313" key="3">
    <source>
        <dbReference type="Proteomes" id="UP000003053"/>
    </source>
</evidence>
<organism evidence="2 3">
    <name type="scientific">Polaribacter irgensii 23-P</name>
    <dbReference type="NCBI Taxonomy" id="313594"/>
    <lineage>
        <taxon>Bacteria</taxon>
        <taxon>Pseudomonadati</taxon>
        <taxon>Bacteroidota</taxon>
        <taxon>Flavobacteriia</taxon>
        <taxon>Flavobacteriales</taxon>
        <taxon>Flavobacteriaceae</taxon>
    </lineage>
</organism>
<feature type="transmembrane region" description="Helical" evidence="1">
    <location>
        <begin position="12"/>
        <end position="35"/>
    </location>
</feature>
<keyword evidence="1" id="KW-0472">Membrane</keyword>
<dbReference type="Proteomes" id="UP000003053">
    <property type="component" value="Unassembled WGS sequence"/>
</dbReference>
<dbReference type="eggNOG" id="ENOG5032Y3H">
    <property type="taxonomic scope" value="Bacteria"/>
</dbReference>
<dbReference type="EC" id="3.1.3.2" evidence="2"/>
<dbReference type="EMBL" id="AAOG01000004">
    <property type="protein sequence ID" value="EAR11815.1"/>
    <property type="molecule type" value="Genomic_DNA"/>
</dbReference>
<feature type="transmembrane region" description="Helical" evidence="1">
    <location>
        <begin position="78"/>
        <end position="94"/>
    </location>
</feature>
<feature type="transmembrane region" description="Helical" evidence="1">
    <location>
        <begin position="47"/>
        <end position="66"/>
    </location>
</feature>
<sequence>MGVVKKDFIIGYLIAIFATLGGAFLYLEYCIVYSFEVSLEMIKERGLEGGVLSLAAIPNLFVFFIFIKKRQDNRAKGVLFATIMIALITLIFKLN</sequence>
<evidence type="ECO:0000313" key="2">
    <source>
        <dbReference type="EMBL" id="EAR11815.1"/>
    </source>
</evidence>
<keyword evidence="1" id="KW-1133">Transmembrane helix</keyword>
<dbReference type="OrthoDB" id="1362378at2"/>
<dbReference type="GO" id="GO:0003993">
    <property type="term" value="F:acid phosphatase activity"/>
    <property type="evidence" value="ECO:0007669"/>
    <property type="project" value="UniProtKB-EC"/>
</dbReference>
<reference evidence="2 3" key="1">
    <citation type="submission" date="2006-02" db="EMBL/GenBank/DDBJ databases">
        <authorList>
            <person name="Murray A."/>
            <person name="Staley J."/>
            <person name="Ferriera S."/>
            <person name="Johnson J."/>
            <person name="Kravitz S."/>
            <person name="Halpern A."/>
            <person name="Remington K."/>
            <person name="Beeson K."/>
            <person name="Tran B."/>
            <person name="Rogers Y.-H."/>
            <person name="Friedman R."/>
            <person name="Venter J.C."/>
        </authorList>
    </citation>
    <scope>NUCLEOTIDE SEQUENCE [LARGE SCALE GENOMIC DNA]</scope>
    <source>
        <strain evidence="2 3">23-P</strain>
    </source>
</reference>
<protein>
    <submittedName>
        <fullName evidence="2">Acid phosphatase</fullName>
        <ecNumber evidence="2">3.1.3.2</ecNumber>
    </submittedName>
</protein>
<keyword evidence="3" id="KW-1185">Reference proteome</keyword>
<name>A4C2L4_9FLAO</name>
<comment type="caution">
    <text evidence="2">The sequence shown here is derived from an EMBL/GenBank/DDBJ whole genome shotgun (WGS) entry which is preliminary data.</text>
</comment>
<accession>A4C2L4</accession>
<keyword evidence="1" id="KW-0812">Transmembrane</keyword>
<evidence type="ECO:0000256" key="1">
    <source>
        <dbReference type="SAM" id="Phobius"/>
    </source>
</evidence>
<gene>
    <name evidence="2" type="primary">surE</name>
    <name evidence="2" type="ORF">PI23P_01385</name>
</gene>
<dbReference type="HOGENOM" id="CLU_182935_0_0_10"/>
<dbReference type="AlphaFoldDB" id="A4C2L4"/>